<dbReference type="InterPro" id="IPR029044">
    <property type="entry name" value="Nucleotide-diphossugar_trans"/>
</dbReference>
<dbReference type="PANTHER" id="PTHR43685:SF2">
    <property type="entry name" value="GLYCOSYLTRANSFERASE 2-LIKE DOMAIN-CONTAINING PROTEIN"/>
    <property type="match status" value="1"/>
</dbReference>
<reference evidence="2" key="2">
    <citation type="submission" date="2020-09" db="EMBL/GenBank/DDBJ databases">
        <authorList>
            <person name="Sun Q."/>
            <person name="Zhou Y."/>
        </authorList>
    </citation>
    <scope>NUCLEOTIDE SEQUENCE</scope>
    <source>
        <strain evidence="2">CGMCC 1.15425</strain>
    </source>
</reference>
<dbReference type="SUPFAM" id="SSF53448">
    <property type="entry name" value="Nucleotide-diphospho-sugar transferases"/>
    <property type="match status" value="1"/>
</dbReference>
<keyword evidence="3" id="KW-1185">Reference proteome</keyword>
<reference evidence="2" key="1">
    <citation type="journal article" date="2014" name="Int. J. Syst. Evol. Microbiol.">
        <title>Complete genome sequence of Corynebacterium casei LMG S-19264T (=DSM 44701T), isolated from a smear-ripened cheese.</title>
        <authorList>
            <consortium name="US DOE Joint Genome Institute (JGI-PGF)"/>
            <person name="Walter F."/>
            <person name="Albersmeier A."/>
            <person name="Kalinowski J."/>
            <person name="Ruckert C."/>
        </authorList>
    </citation>
    <scope>NUCLEOTIDE SEQUENCE</scope>
    <source>
        <strain evidence="2">CGMCC 1.15425</strain>
    </source>
</reference>
<dbReference type="Proteomes" id="UP000627715">
    <property type="component" value="Unassembled WGS sequence"/>
</dbReference>
<dbReference type="InterPro" id="IPR050834">
    <property type="entry name" value="Glycosyltransf_2"/>
</dbReference>
<evidence type="ECO:0000313" key="2">
    <source>
        <dbReference type="EMBL" id="GFZ77162.1"/>
    </source>
</evidence>
<dbReference type="CDD" id="cd06433">
    <property type="entry name" value="GT_2_WfgS_like"/>
    <property type="match status" value="1"/>
</dbReference>
<dbReference type="InterPro" id="IPR001173">
    <property type="entry name" value="Glyco_trans_2-like"/>
</dbReference>
<dbReference type="Gene3D" id="3.90.550.10">
    <property type="entry name" value="Spore Coat Polysaccharide Biosynthesis Protein SpsA, Chain A"/>
    <property type="match status" value="1"/>
</dbReference>
<feature type="domain" description="Glycosyltransferase 2-like" evidence="1">
    <location>
        <begin position="8"/>
        <end position="135"/>
    </location>
</feature>
<dbReference type="AlphaFoldDB" id="A0A916VIP6"/>
<keyword evidence="2" id="KW-0808">Transferase</keyword>
<name>A0A916VIP6_9GAMM</name>
<dbReference type="Pfam" id="PF00535">
    <property type="entry name" value="Glycos_transf_2"/>
    <property type="match status" value="1"/>
</dbReference>
<dbReference type="RefSeq" id="WP_229694652.1">
    <property type="nucleotide sequence ID" value="NZ_BMIY01000008.1"/>
</dbReference>
<comment type="caution">
    <text evidence="2">The sequence shown here is derived from an EMBL/GenBank/DDBJ whole genome shotgun (WGS) entry which is preliminary data.</text>
</comment>
<accession>A0A916VIP6</accession>
<proteinExistence type="predicted"/>
<gene>
    <name evidence="2" type="primary">wbyL</name>
    <name evidence="2" type="ORF">GCM10011403_20310</name>
</gene>
<evidence type="ECO:0000259" key="1">
    <source>
        <dbReference type="Pfam" id="PF00535"/>
    </source>
</evidence>
<dbReference type="PANTHER" id="PTHR43685">
    <property type="entry name" value="GLYCOSYLTRANSFERASE"/>
    <property type="match status" value="1"/>
</dbReference>
<evidence type="ECO:0000313" key="3">
    <source>
        <dbReference type="Proteomes" id="UP000627715"/>
    </source>
</evidence>
<protein>
    <submittedName>
        <fullName evidence="2">Glycosyl transferase</fullName>
    </submittedName>
</protein>
<sequence length="253" mass="28276">MAAKLKFSIVTACYNSGATISQAIASLKKQSWAEIEHLVIDGSSTDDTQKIAQSTLGDQDVFVSEPDKGIYDALNKGISLSTGDVIGFLHSDDFLAKETVLQRVAKLFLSSGADAVYGDLQYVSADDPTRIIRNWHSGEFQLSKLRRGWMPPHPAFFMKRDLYESLGAFDTELRIASDYDSMLRYLNRSTIKVAYIPEVLVKMRVGGASNGSLKQIIRKSKEDFAVMKKHGLNPFIALPYKNLSKIHQFFIRN</sequence>
<dbReference type="EMBL" id="BMIY01000008">
    <property type="protein sequence ID" value="GFZ77162.1"/>
    <property type="molecule type" value="Genomic_DNA"/>
</dbReference>
<dbReference type="GO" id="GO:0016740">
    <property type="term" value="F:transferase activity"/>
    <property type="evidence" value="ECO:0007669"/>
    <property type="project" value="UniProtKB-KW"/>
</dbReference>
<organism evidence="2 3">
    <name type="scientific">Pseudohongiella nitratireducens</name>
    <dbReference type="NCBI Taxonomy" id="1768907"/>
    <lineage>
        <taxon>Bacteria</taxon>
        <taxon>Pseudomonadati</taxon>
        <taxon>Pseudomonadota</taxon>
        <taxon>Gammaproteobacteria</taxon>
        <taxon>Pseudomonadales</taxon>
        <taxon>Pseudohongiellaceae</taxon>
        <taxon>Pseudohongiella</taxon>
    </lineage>
</organism>